<comment type="caution">
    <text evidence="1">The sequence shown here is derived from an EMBL/GenBank/DDBJ whole genome shotgun (WGS) entry which is preliminary data.</text>
</comment>
<organism evidence="1 2">
    <name type="scientific">Pseudomonas frederiksbergensis</name>
    <dbReference type="NCBI Taxonomy" id="104087"/>
    <lineage>
        <taxon>Bacteria</taxon>
        <taxon>Pseudomonadati</taxon>
        <taxon>Pseudomonadota</taxon>
        <taxon>Gammaproteobacteria</taxon>
        <taxon>Pseudomonadales</taxon>
        <taxon>Pseudomonadaceae</taxon>
        <taxon>Pseudomonas</taxon>
    </lineage>
</organism>
<proteinExistence type="predicted"/>
<dbReference type="Proteomes" id="UP000283260">
    <property type="component" value="Unassembled WGS sequence"/>
</dbReference>
<name>A0A423IKS0_9PSED</name>
<sequence>MAGLLEIVFEDVTQEVVLPFLERVVSDAESVVSAECSEDFLVWKNGQMQLDAISVAIEFDEDLSVLVNVQGLRFMGVIVESALIRVVKYQGKFDLDVSFDERDFGLCGVDAVSALFAYSKEVAKEIEFVSCYFGMESASDEATRFFTNDVLGPLK</sequence>
<accession>A0A423IKS0</accession>
<protein>
    <submittedName>
        <fullName evidence="1">Uncharacterized protein</fullName>
    </submittedName>
</protein>
<gene>
    <name evidence="1" type="ORF">BK661_27120</name>
</gene>
<dbReference type="EMBL" id="MOBL01000049">
    <property type="protein sequence ID" value="RON26040.1"/>
    <property type="molecule type" value="Genomic_DNA"/>
</dbReference>
<dbReference type="RefSeq" id="WP_123501461.1">
    <property type="nucleotide sequence ID" value="NZ_JBNDKL010000001.1"/>
</dbReference>
<evidence type="ECO:0000313" key="1">
    <source>
        <dbReference type="EMBL" id="RON26040.1"/>
    </source>
</evidence>
<evidence type="ECO:0000313" key="2">
    <source>
        <dbReference type="Proteomes" id="UP000283260"/>
    </source>
</evidence>
<dbReference type="AlphaFoldDB" id="A0A423IKS0"/>
<reference evidence="1 2" key="1">
    <citation type="submission" date="2016-10" db="EMBL/GenBank/DDBJ databases">
        <title>Comparative genome analysis of multiple Pseudomonas spp. focuses on biocontrol and plant growth promoting traits.</title>
        <authorList>
            <person name="Tao X.-Y."/>
            <person name="Taylor C.G."/>
        </authorList>
    </citation>
    <scope>NUCLEOTIDE SEQUENCE [LARGE SCALE GENOMIC DNA]</scope>
    <source>
        <strain evidence="1 2">94G2</strain>
    </source>
</reference>